<dbReference type="STRING" id="6205.A0A0R3X9A9"/>
<evidence type="ECO:0000313" key="5">
    <source>
        <dbReference type="EMBL" id="VDM35099.1"/>
    </source>
</evidence>
<gene>
    <name evidence="5" type="ORF">TTAC_LOCUS10119</name>
</gene>
<evidence type="ECO:0000313" key="6">
    <source>
        <dbReference type="Proteomes" id="UP000274429"/>
    </source>
</evidence>
<accession>A0A0R3X9A9</accession>
<dbReference type="InterPro" id="IPR008218">
    <property type="entry name" value="ATPase_V1-cplx_f_g_su"/>
</dbReference>
<keyword evidence="4" id="KW-0406">Ion transport</keyword>
<dbReference type="SUPFAM" id="SSF159468">
    <property type="entry name" value="AtpF-like"/>
    <property type="match status" value="1"/>
</dbReference>
<dbReference type="WBParaSite" id="TTAC_0001013401-mRNA-1">
    <property type="protein sequence ID" value="TTAC_0001013401-mRNA-1"/>
    <property type="gene ID" value="TTAC_0001013401"/>
</dbReference>
<evidence type="ECO:0000313" key="7">
    <source>
        <dbReference type="WBParaSite" id="TTAC_0001013401-mRNA-1"/>
    </source>
</evidence>
<comment type="similarity">
    <text evidence="1">Belongs to the V-ATPase F subunit family.</text>
</comment>
<keyword evidence="2" id="KW-0813">Transport</keyword>
<name>A0A0R3X9A9_HYDTA</name>
<sequence>MTVASSRGRLIAVIGDEDTCTGFLLGGIGELDKNRRPNFLAVDKDTPLSDIENAFTSFLTRDDIAIILIVQNVAEMIRYLIDAHTDPIPAILEIPTMSGGKYELDANAGEYVPSTSAEKESEEILNAIVSQALDFNEDVSEPACSKLEQIIQTQLLSTIPSHVGRILVDSSVSRSGNATLLFRLLKRLQTTTPPSVYSLLECGIFDKIHEHTLCLIGGDILPEMAGIKPVETSESGDSVVANRRPVLLVELLHLTVMCITELYKTEDGQVTLPPLRPCIDLCMLAEAVLRVHLDSVTVGGAKSEPPSPTQVVATDVALSTSLHSLQLSPRKTEWNCLLDAFLSKLGQTLPYFNLLFQYSDTYVLPTAWASTSSLHAPPKDDQSLLKTDFSTLPHLATLLDKVLFLVKHMMVLDSGFPSKWIRSTAMDLLLTGASSFNPMFVCGGNTSEWRGGSDDEDDVVIEGVTSTDRPEVLRDFRHFLASTGQS</sequence>
<dbReference type="GO" id="GO:0033180">
    <property type="term" value="C:proton-transporting V-type ATPase, V1 domain"/>
    <property type="evidence" value="ECO:0007669"/>
    <property type="project" value="InterPro"/>
</dbReference>
<organism evidence="7">
    <name type="scientific">Hydatigena taeniaeformis</name>
    <name type="common">Feline tapeworm</name>
    <name type="synonym">Taenia taeniaeformis</name>
    <dbReference type="NCBI Taxonomy" id="6205"/>
    <lineage>
        <taxon>Eukaryota</taxon>
        <taxon>Metazoa</taxon>
        <taxon>Spiralia</taxon>
        <taxon>Lophotrochozoa</taxon>
        <taxon>Platyhelminthes</taxon>
        <taxon>Cestoda</taxon>
        <taxon>Eucestoda</taxon>
        <taxon>Cyclophyllidea</taxon>
        <taxon>Taeniidae</taxon>
        <taxon>Hydatigera</taxon>
    </lineage>
</organism>
<dbReference type="GO" id="GO:0046961">
    <property type="term" value="F:proton-transporting ATPase activity, rotational mechanism"/>
    <property type="evidence" value="ECO:0007669"/>
    <property type="project" value="InterPro"/>
</dbReference>
<protein>
    <submittedName>
        <fullName evidence="7">V-type proton ATPase subunit F</fullName>
    </submittedName>
</protein>
<evidence type="ECO:0000256" key="4">
    <source>
        <dbReference type="ARBA" id="ARBA00023065"/>
    </source>
</evidence>
<evidence type="ECO:0000256" key="3">
    <source>
        <dbReference type="ARBA" id="ARBA00022781"/>
    </source>
</evidence>
<dbReference type="PANTHER" id="PTHR13861">
    <property type="entry name" value="VACUOLAR ATP SYNTHASE SUBUNIT F"/>
    <property type="match status" value="1"/>
</dbReference>
<dbReference type="Proteomes" id="UP000274429">
    <property type="component" value="Unassembled WGS sequence"/>
</dbReference>
<dbReference type="InterPro" id="IPR005772">
    <property type="entry name" value="ATPase_V1-cplx_fsu_euk"/>
</dbReference>
<proteinExistence type="inferred from homology"/>
<evidence type="ECO:0000256" key="2">
    <source>
        <dbReference type="ARBA" id="ARBA00022448"/>
    </source>
</evidence>
<reference evidence="5 6" key="2">
    <citation type="submission" date="2018-11" db="EMBL/GenBank/DDBJ databases">
        <authorList>
            <consortium name="Pathogen Informatics"/>
        </authorList>
    </citation>
    <scope>NUCLEOTIDE SEQUENCE [LARGE SCALE GENOMIC DNA]</scope>
</reference>
<keyword evidence="3" id="KW-0375">Hydrogen ion transport</keyword>
<reference evidence="7" key="1">
    <citation type="submission" date="2017-02" db="UniProtKB">
        <authorList>
            <consortium name="WormBaseParasite"/>
        </authorList>
    </citation>
    <scope>IDENTIFICATION</scope>
</reference>
<dbReference type="InterPro" id="IPR036906">
    <property type="entry name" value="ATPase_V1_fsu_sf"/>
</dbReference>
<evidence type="ECO:0000256" key="1">
    <source>
        <dbReference type="ARBA" id="ARBA00010148"/>
    </source>
</evidence>
<dbReference type="Gene3D" id="3.40.50.10580">
    <property type="entry name" value="ATPase, V1 complex, subunit F"/>
    <property type="match status" value="1"/>
</dbReference>
<keyword evidence="6" id="KW-1185">Reference proteome</keyword>
<dbReference type="EMBL" id="UYWX01021327">
    <property type="protein sequence ID" value="VDM35099.1"/>
    <property type="molecule type" value="Genomic_DNA"/>
</dbReference>
<dbReference type="PANTHER" id="PTHR13861:SF2">
    <property type="entry name" value="V-TYPE PROTON ATPASE SUBUNIT F"/>
    <property type="match status" value="1"/>
</dbReference>
<dbReference type="NCBIfam" id="TIGR01101">
    <property type="entry name" value="V_ATP_synt_F"/>
    <property type="match status" value="1"/>
</dbReference>
<dbReference type="Pfam" id="PF01990">
    <property type="entry name" value="ATP-synt_F"/>
    <property type="match status" value="1"/>
</dbReference>
<dbReference type="OrthoDB" id="10261947at2759"/>
<dbReference type="AlphaFoldDB" id="A0A0R3X9A9"/>